<dbReference type="GO" id="GO:0010468">
    <property type="term" value="P:regulation of gene expression"/>
    <property type="evidence" value="ECO:0007669"/>
    <property type="project" value="TreeGrafter"/>
</dbReference>
<dbReference type="KEGG" id="kne:92182114"/>
<evidence type="ECO:0000313" key="5">
    <source>
        <dbReference type="Proteomes" id="UP001388673"/>
    </source>
</evidence>
<gene>
    <name evidence="4" type="ORF">IAR55_004856</name>
</gene>
<feature type="compositionally biased region" description="Basic residues" evidence="2">
    <location>
        <begin position="234"/>
        <end position="258"/>
    </location>
</feature>
<comment type="caution">
    <text evidence="4">The sequence shown here is derived from an EMBL/GenBank/DDBJ whole genome shotgun (WGS) entry which is preliminary data.</text>
</comment>
<dbReference type="PANTHER" id="PTHR13087:SF0">
    <property type="entry name" value="NFKB ACTIVATING PROTEIN LIKE"/>
    <property type="match status" value="1"/>
</dbReference>
<feature type="compositionally biased region" description="Basic and acidic residues" evidence="2">
    <location>
        <begin position="373"/>
        <end position="387"/>
    </location>
</feature>
<dbReference type="EMBL" id="JBCAWK010000009">
    <property type="protein sequence ID" value="KAK8849522.1"/>
    <property type="molecule type" value="Genomic_DNA"/>
</dbReference>
<evidence type="ECO:0000259" key="3">
    <source>
        <dbReference type="Pfam" id="PF06047"/>
    </source>
</evidence>
<evidence type="ECO:0000256" key="1">
    <source>
        <dbReference type="ARBA" id="ARBA00009313"/>
    </source>
</evidence>
<proteinExistence type="inferred from homology"/>
<feature type="compositionally biased region" description="Basic residues" evidence="2">
    <location>
        <begin position="277"/>
        <end position="292"/>
    </location>
</feature>
<feature type="compositionally biased region" description="Basic and acidic residues" evidence="2">
    <location>
        <begin position="199"/>
        <end position="209"/>
    </location>
</feature>
<dbReference type="RefSeq" id="XP_066801410.1">
    <property type="nucleotide sequence ID" value="XM_066947951.1"/>
</dbReference>
<keyword evidence="5" id="KW-1185">Reference proteome</keyword>
<dbReference type="AlphaFoldDB" id="A0AAW0YI58"/>
<dbReference type="GO" id="GO:0003682">
    <property type="term" value="F:chromatin binding"/>
    <property type="evidence" value="ECO:0007669"/>
    <property type="project" value="InterPro"/>
</dbReference>
<comment type="similarity">
    <text evidence="1">Belongs to the NKAP family.</text>
</comment>
<dbReference type="GO" id="GO:0005634">
    <property type="term" value="C:nucleus"/>
    <property type="evidence" value="ECO:0007669"/>
    <property type="project" value="TreeGrafter"/>
</dbReference>
<evidence type="ECO:0000313" key="4">
    <source>
        <dbReference type="EMBL" id="KAK8849522.1"/>
    </source>
</evidence>
<dbReference type="GeneID" id="92182114"/>
<name>A0AAW0YI58_9TREE</name>
<dbReference type="InterPro" id="IPR040466">
    <property type="entry name" value="NKAP"/>
</dbReference>
<feature type="compositionally biased region" description="Basic and acidic residues" evidence="2">
    <location>
        <begin position="324"/>
        <end position="333"/>
    </location>
</feature>
<dbReference type="PANTHER" id="PTHR13087">
    <property type="entry name" value="NF-KAPPA B ACTIVATING PROTEIN"/>
    <property type="match status" value="1"/>
</dbReference>
<feature type="compositionally biased region" description="Basic residues" evidence="2">
    <location>
        <begin position="304"/>
        <end position="313"/>
    </location>
</feature>
<evidence type="ECO:0000256" key="2">
    <source>
        <dbReference type="SAM" id="MobiDB-lite"/>
    </source>
</evidence>
<accession>A0AAW0YI58</accession>
<feature type="region of interest" description="Disordered" evidence="2">
    <location>
        <begin position="1"/>
        <end position="387"/>
    </location>
</feature>
<reference evidence="4 5" key="1">
    <citation type="journal article" date="2024" name="bioRxiv">
        <title>Comparative genomics of Cryptococcus and Kwoniella reveals pathogenesis evolution and contrasting karyotype dynamics via intercentromeric recombination or chromosome fusion.</title>
        <authorList>
            <person name="Coelho M.A."/>
            <person name="David-Palma M."/>
            <person name="Shea T."/>
            <person name="Bowers K."/>
            <person name="McGinley-Smith S."/>
            <person name="Mohammad A.W."/>
            <person name="Gnirke A."/>
            <person name="Yurkov A.M."/>
            <person name="Nowrousian M."/>
            <person name="Sun S."/>
            <person name="Cuomo C.A."/>
            <person name="Heitman J."/>
        </authorList>
    </citation>
    <scope>NUCLEOTIDE SEQUENCE [LARGE SCALE GENOMIC DNA]</scope>
    <source>
        <strain evidence="4 5">CBS 13917</strain>
    </source>
</reference>
<organism evidence="4 5">
    <name type="scientific">Kwoniella newhampshirensis</name>
    <dbReference type="NCBI Taxonomy" id="1651941"/>
    <lineage>
        <taxon>Eukaryota</taxon>
        <taxon>Fungi</taxon>
        <taxon>Dikarya</taxon>
        <taxon>Basidiomycota</taxon>
        <taxon>Agaricomycotina</taxon>
        <taxon>Tremellomycetes</taxon>
        <taxon>Tremellales</taxon>
        <taxon>Cryptococcaceae</taxon>
        <taxon>Kwoniella</taxon>
    </lineage>
</organism>
<dbReference type="Proteomes" id="UP001388673">
    <property type="component" value="Unassembled WGS sequence"/>
</dbReference>
<protein>
    <recommendedName>
        <fullName evidence="3">NF-kappa-B-activating protein C-terminal domain-containing protein</fullName>
    </recommendedName>
</protein>
<feature type="domain" description="NF-kappa-B-activating protein C-terminal" evidence="3">
    <location>
        <begin position="389"/>
        <end position="486"/>
    </location>
</feature>
<feature type="compositionally biased region" description="Basic and acidic residues" evidence="2">
    <location>
        <begin position="28"/>
        <end position="129"/>
    </location>
</feature>
<sequence>MATVHPSRLGLVPGGAARPPPPPPVASSREDELRRKLSERKKESSGRDRDRSPESRREREGSASSRDGLRRDRDGPRDRDGEAFRDYDSRRDERDRRGGGARHDSPPHRRRDDRDFPPRERERERERRASPSYIPFGSAGGPAPGPAYGYGRRDDMPQPPRNGGVGPGDVPPPWRGNPSGGGGGWQNPPPHRGFNGTMDFERRRQEREQNTLSVWPPSPKRPYQDEDEIAAERKKNKSKSKKSKSKSKHRSSKHRSKKYYSDESSSSETDSEEEERRRRRRKEKERERRKRHDSISDSEEEERRRKRRKSKSRARSEEEDDRDVNDQWVEKGGEVVLVPTEKDREKVEKHKTPAPPVEKVHVVSYDDDDDEEVGPHLPREREDRMDRSAFTHMRPGEGEAMAAYAESGQRIPRRGEIGLDSDRIAQFEQSGYVMSGSRHQRMNAVRMRKENQVINEAEKRAILKLQREEKEKKEGLIISQFKEMMDENLRKQGIRKE</sequence>
<dbReference type="Pfam" id="PF06047">
    <property type="entry name" value="Nkap_C"/>
    <property type="match status" value="1"/>
</dbReference>
<dbReference type="InterPro" id="IPR009269">
    <property type="entry name" value="NKAP_C"/>
</dbReference>
<feature type="compositionally biased region" description="Basic and acidic residues" evidence="2">
    <location>
        <begin position="340"/>
        <end position="351"/>
    </location>
</feature>